<dbReference type="Proteomes" id="UP001161757">
    <property type="component" value="Unassembled WGS sequence"/>
</dbReference>
<evidence type="ECO:0000313" key="2">
    <source>
        <dbReference type="EMBL" id="KAJ8986621.1"/>
    </source>
</evidence>
<gene>
    <name evidence="2" type="primary">ATX1_2</name>
    <name evidence="2" type="ORF">HRR80_009211</name>
</gene>
<name>A0AAN6ELX4_EXODE</name>
<dbReference type="CDD" id="cd00371">
    <property type="entry name" value="HMA"/>
    <property type="match status" value="1"/>
</dbReference>
<dbReference type="InterPro" id="IPR036163">
    <property type="entry name" value="HMA_dom_sf"/>
</dbReference>
<organism evidence="2 3">
    <name type="scientific">Exophiala dermatitidis</name>
    <name type="common">Black yeast-like fungus</name>
    <name type="synonym">Wangiella dermatitidis</name>
    <dbReference type="NCBI Taxonomy" id="5970"/>
    <lineage>
        <taxon>Eukaryota</taxon>
        <taxon>Fungi</taxon>
        <taxon>Dikarya</taxon>
        <taxon>Ascomycota</taxon>
        <taxon>Pezizomycotina</taxon>
        <taxon>Eurotiomycetes</taxon>
        <taxon>Chaetothyriomycetidae</taxon>
        <taxon>Chaetothyriales</taxon>
        <taxon>Herpotrichiellaceae</taxon>
        <taxon>Exophiala</taxon>
    </lineage>
</organism>
<feature type="domain" description="HMA" evidence="1">
    <location>
        <begin position="17"/>
        <end position="84"/>
    </location>
</feature>
<evidence type="ECO:0000259" key="1">
    <source>
        <dbReference type="PROSITE" id="PS50846"/>
    </source>
</evidence>
<accession>A0AAN6ELX4</accession>
<dbReference type="EMBL" id="JAJGCB010000033">
    <property type="protein sequence ID" value="KAJ8986621.1"/>
    <property type="molecule type" value="Genomic_DNA"/>
</dbReference>
<sequence>MTHTYSYNVAMSCEGWCKAVVFTDHFTYENQGCASSIKRTLNGIPGVKSVDTSVKAQSVTVATDGSITLQAISQAIRATGKEVKSEEVTTINEEDNEN</sequence>
<dbReference type="GO" id="GO:0046872">
    <property type="term" value="F:metal ion binding"/>
    <property type="evidence" value="ECO:0007669"/>
    <property type="project" value="InterPro"/>
</dbReference>
<comment type="caution">
    <text evidence="2">The sequence shown here is derived from an EMBL/GenBank/DDBJ whole genome shotgun (WGS) entry which is preliminary data.</text>
</comment>
<reference evidence="2" key="1">
    <citation type="submission" date="2023-01" db="EMBL/GenBank/DDBJ databases">
        <title>Exophiala dermititidis isolated from Cystic Fibrosis Patient.</title>
        <authorList>
            <person name="Kurbessoian T."/>
            <person name="Crocker A."/>
            <person name="Murante D."/>
            <person name="Hogan D.A."/>
            <person name="Stajich J.E."/>
        </authorList>
    </citation>
    <scope>NUCLEOTIDE SEQUENCE</scope>
    <source>
        <strain evidence="2">Ex8</strain>
    </source>
</reference>
<evidence type="ECO:0000313" key="3">
    <source>
        <dbReference type="Proteomes" id="UP001161757"/>
    </source>
</evidence>
<dbReference type="SUPFAM" id="SSF55008">
    <property type="entry name" value="HMA, heavy metal-associated domain"/>
    <property type="match status" value="1"/>
</dbReference>
<dbReference type="Gene3D" id="3.30.70.100">
    <property type="match status" value="1"/>
</dbReference>
<dbReference type="Pfam" id="PF00403">
    <property type="entry name" value="HMA"/>
    <property type="match status" value="1"/>
</dbReference>
<dbReference type="PROSITE" id="PS50846">
    <property type="entry name" value="HMA_2"/>
    <property type="match status" value="1"/>
</dbReference>
<protein>
    <submittedName>
        <fullName evidence="2">Cytosolic copper metallochaperone</fullName>
    </submittedName>
</protein>
<proteinExistence type="predicted"/>
<dbReference type="InterPro" id="IPR006121">
    <property type="entry name" value="HMA_dom"/>
</dbReference>
<dbReference type="AlphaFoldDB" id="A0AAN6ELX4"/>